<keyword evidence="2 6" id="KW-0032">Aminotransferase</keyword>
<comment type="cofactor">
    <cofactor evidence="1">
        <name>pyridoxal 5'-phosphate</name>
        <dbReference type="ChEBI" id="CHEBI:597326"/>
    </cofactor>
</comment>
<dbReference type="GO" id="GO:0008483">
    <property type="term" value="F:transaminase activity"/>
    <property type="evidence" value="ECO:0007669"/>
    <property type="project" value="UniProtKB-KW"/>
</dbReference>
<evidence type="ECO:0000256" key="4">
    <source>
        <dbReference type="ARBA" id="ARBA00022898"/>
    </source>
</evidence>
<dbReference type="InterPro" id="IPR004839">
    <property type="entry name" value="Aminotransferase_I/II_large"/>
</dbReference>
<evidence type="ECO:0000256" key="1">
    <source>
        <dbReference type="ARBA" id="ARBA00001933"/>
    </source>
</evidence>
<dbReference type="SUPFAM" id="SSF53383">
    <property type="entry name" value="PLP-dependent transferases"/>
    <property type="match status" value="1"/>
</dbReference>
<dbReference type="Gene3D" id="3.90.1150.10">
    <property type="entry name" value="Aspartate Aminotransferase, domain 1"/>
    <property type="match status" value="1"/>
</dbReference>
<evidence type="ECO:0000259" key="5">
    <source>
        <dbReference type="Pfam" id="PF00155"/>
    </source>
</evidence>
<dbReference type="CDD" id="cd00609">
    <property type="entry name" value="AAT_like"/>
    <property type="match status" value="1"/>
</dbReference>
<dbReference type="InterPro" id="IPR015422">
    <property type="entry name" value="PyrdxlP-dep_Trfase_small"/>
</dbReference>
<evidence type="ECO:0000256" key="2">
    <source>
        <dbReference type="ARBA" id="ARBA00022576"/>
    </source>
</evidence>
<dbReference type="Pfam" id="PF00155">
    <property type="entry name" value="Aminotran_1_2"/>
    <property type="match status" value="1"/>
</dbReference>
<evidence type="ECO:0000313" key="7">
    <source>
        <dbReference type="Proteomes" id="UP000298112"/>
    </source>
</evidence>
<keyword evidence="7" id="KW-1185">Reference proteome</keyword>
<dbReference type="InterPro" id="IPR015424">
    <property type="entry name" value="PyrdxlP-dep_Trfase"/>
</dbReference>
<dbReference type="PANTHER" id="PTHR42885">
    <property type="entry name" value="HISTIDINOL-PHOSPHATE AMINOTRANSFERASE-RELATED"/>
    <property type="match status" value="1"/>
</dbReference>
<dbReference type="Proteomes" id="UP000298112">
    <property type="component" value="Unassembled WGS sequence"/>
</dbReference>
<proteinExistence type="predicted"/>
<dbReference type="RefSeq" id="WP_135656788.1">
    <property type="nucleotide sequence ID" value="NZ_RQHF01000008.1"/>
</dbReference>
<evidence type="ECO:0000256" key="3">
    <source>
        <dbReference type="ARBA" id="ARBA00022679"/>
    </source>
</evidence>
<accession>A0ABY2NSS2</accession>
<organism evidence="6 7">
    <name type="scientific">Leptospira vanthielii</name>
    <dbReference type="NCBI Taxonomy" id="293085"/>
    <lineage>
        <taxon>Bacteria</taxon>
        <taxon>Pseudomonadati</taxon>
        <taxon>Spirochaetota</taxon>
        <taxon>Spirochaetia</taxon>
        <taxon>Leptospirales</taxon>
        <taxon>Leptospiraceae</taxon>
        <taxon>Leptospira</taxon>
    </lineage>
</organism>
<keyword evidence="3" id="KW-0808">Transferase</keyword>
<dbReference type="PANTHER" id="PTHR42885:SF2">
    <property type="entry name" value="HISTIDINOL-PHOSPHATE AMINOTRANSFERASE"/>
    <property type="match status" value="1"/>
</dbReference>
<keyword evidence="4" id="KW-0663">Pyridoxal phosphate</keyword>
<feature type="domain" description="Aminotransferase class I/classII large" evidence="5">
    <location>
        <begin position="67"/>
        <end position="354"/>
    </location>
</feature>
<sequence>MTLLEKNIRKEIIRFERINDSFEERYEYLRLDKNERIIPFSNEQMESLKNMITSEVISGYHELGPVYKKLSKFLGISLDQILLAAGSDLAIKTVFETIIERGDNIVLHSPSYAMYKVYANLFGAEIREVSVSPTWELDIESMLSMVNDKTKIFVLENPNGFVGTKPSLETLEFCAKELAKKDVFFVIDEAYIYIENEKSESIKFLSDYPNVLISQTFSKAHGLAGVRVGLLLGNESVMKYFSRVRPMHEISSVSAVSTIWVLDNPELLSFYQKEIVKSKSFLFKELELLNLSYKDTHTNFILVYLPDESRTKGITQKLKDRKILIRRPFEVELLRGWSRVCVGDLNDSSKFINALKDILVTK</sequence>
<reference evidence="7" key="1">
    <citation type="journal article" date="2019" name="PLoS Negl. Trop. Dis.">
        <title>Revisiting the worldwide diversity of Leptospira species in the environment.</title>
        <authorList>
            <person name="Vincent A.T."/>
            <person name="Schiettekatte O."/>
            <person name="Bourhy P."/>
            <person name="Veyrier F.J."/>
            <person name="Picardeau M."/>
        </authorList>
    </citation>
    <scope>NUCLEOTIDE SEQUENCE [LARGE SCALE GENOMIC DNA]</scope>
    <source>
        <strain evidence="7">201601955</strain>
    </source>
</reference>
<name>A0ABY2NSS2_9LEPT</name>
<evidence type="ECO:0000313" key="6">
    <source>
        <dbReference type="EMBL" id="TGM60677.1"/>
    </source>
</evidence>
<dbReference type="Gene3D" id="3.40.640.10">
    <property type="entry name" value="Type I PLP-dependent aspartate aminotransferase-like (Major domain)"/>
    <property type="match status" value="1"/>
</dbReference>
<dbReference type="InterPro" id="IPR015421">
    <property type="entry name" value="PyrdxlP-dep_Trfase_major"/>
</dbReference>
<dbReference type="EMBL" id="RQHF01000008">
    <property type="protein sequence ID" value="TGM60677.1"/>
    <property type="molecule type" value="Genomic_DNA"/>
</dbReference>
<protein>
    <submittedName>
        <fullName evidence="6">Aminotransferase class I/II-fold pyridoxal phosphate-dependent enzyme</fullName>
    </submittedName>
</protein>
<comment type="caution">
    <text evidence="6">The sequence shown here is derived from an EMBL/GenBank/DDBJ whole genome shotgun (WGS) entry which is preliminary data.</text>
</comment>
<gene>
    <name evidence="6" type="ORF">EHQ95_02025</name>
</gene>